<dbReference type="InterPro" id="IPR037401">
    <property type="entry name" value="SnoaL-like"/>
</dbReference>
<keyword evidence="3" id="KW-0805">Transcription regulation</keyword>
<feature type="compositionally biased region" description="Basic and acidic residues" evidence="6">
    <location>
        <begin position="7"/>
        <end position="68"/>
    </location>
</feature>
<evidence type="ECO:0000256" key="4">
    <source>
        <dbReference type="ARBA" id="ARBA00023082"/>
    </source>
</evidence>
<dbReference type="PANTHER" id="PTHR43133:SF65">
    <property type="entry name" value="ECF RNA POLYMERASE SIGMA FACTOR SIGG"/>
    <property type="match status" value="1"/>
</dbReference>
<dbReference type="InterPro" id="IPR013324">
    <property type="entry name" value="RNA_pol_sigma_r3/r4-like"/>
</dbReference>
<evidence type="ECO:0000256" key="2">
    <source>
        <dbReference type="ARBA" id="ARBA00011344"/>
    </source>
</evidence>
<evidence type="ECO:0000256" key="6">
    <source>
        <dbReference type="SAM" id="MobiDB-lite"/>
    </source>
</evidence>
<evidence type="ECO:0000313" key="11">
    <source>
        <dbReference type="Proteomes" id="UP001291653"/>
    </source>
</evidence>
<comment type="caution">
    <text evidence="10">The sequence shown here is derived from an EMBL/GenBank/DDBJ whole genome shotgun (WGS) entry which is preliminary data.</text>
</comment>
<feature type="domain" description="RNA polymerase sigma-70 region 2" evidence="7">
    <location>
        <begin position="81"/>
        <end position="149"/>
    </location>
</feature>
<feature type="region of interest" description="Disordered" evidence="6">
    <location>
        <begin position="1"/>
        <end position="78"/>
    </location>
</feature>
<dbReference type="InterPro" id="IPR014284">
    <property type="entry name" value="RNA_pol_sigma-70_dom"/>
</dbReference>
<dbReference type="CDD" id="cd06171">
    <property type="entry name" value="Sigma70_r4"/>
    <property type="match status" value="1"/>
</dbReference>
<feature type="domain" description="SnoaL-like" evidence="9">
    <location>
        <begin position="279"/>
        <end position="376"/>
    </location>
</feature>
<dbReference type="Gene3D" id="3.10.450.50">
    <property type="match status" value="1"/>
</dbReference>
<dbReference type="SUPFAM" id="SSF88659">
    <property type="entry name" value="Sigma3 and sigma4 domains of RNA polymerase sigma factors"/>
    <property type="match status" value="1"/>
</dbReference>
<dbReference type="SUPFAM" id="SSF54427">
    <property type="entry name" value="NTF2-like"/>
    <property type="match status" value="1"/>
</dbReference>
<comment type="similarity">
    <text evidence="1">Belongs to the sigma-70 factor family. ECF subfamily.</text>
</comment>
<dbReference type="Proteomes" id="UP001291653">
    <property type="component" value="Unassembled WGS sequence"/>
</dbReference>
<dbReference type="NCBIfam" id="TIGR02937">
    <property type="entry name" value="sigma70-ECF"/>
    <property type="match status" value="1"/>
</dbReference>
<dbReference type="InterPro" id="IPR014305">
    <property type="entry name" value="RNA_pol_sigma-G_actinobac"/>
</dbReference>
<gene>
    <name evidence="10" type="ORF">SYYSPA8_11325</name>
</gene>
<dbReference type="InterPro" id="IPR013249">
    <property type="entry name" value="RNA_pol_sigma70_r4_t2"/>
</dbReference>
<keyword evidence="11" id="KW-1185">Reference proteome</keyword>
<comment type="subunit">
    <text evidence="2">Interacts transiently with the RNA polymerase catalytic core formed by RpoA, RpoB, RpoC and RpoZ (2 alpha, 1 beta, 1 beta' and 1 omega subunit) to form the RNA polymerase holoenzyme that can initiate transcription.</text>
</comment>
<dbReference type="InterPro" id="IPR039425">
    <property type="entry name" value="RNA_pol_sigma-70-like"/>
</dbReference>
<proteinExistence type="inferred from homology"/>
<dbReference type="SUPFAM" id="SSF88946">
    <property type="entry name" value="Sigma2 domain of RNA polymerase sigma factors"/>
    <property type="match status" value="1"/>
</dbReference>
<dbReference type="InterPro" id="IPR036388">
    <property type="entry name" value="WH-like_DNA-bd_sf"/>
</dbReference>
<accession>A0ABQ5NXD6</accession>
<dbReference type="NCBIfam" id="TIGR02960">
    <property type="entry name" value="SigX5"/>
    <property type="match status" value="1"/>
</dbReference>
<evidence type="ECO:0000259" key="8">
    <source>
        <dbReference type="Pfam" id="PF08281"/>
    </source>
</evidence>
<dbReference type="EMBL" id="BSBI01000004">
    <property type="protein sequence ID" value="GLF94884.1"/>
    <property type="molecule type" value="Genomic_DNA"/>
</dbReference>
<reference evidence="10 11" key="1">
    <citation type="submission" date="2022-10" db="EMBL/GenBank/DDBJ databases">
        <title>Draft genome sequence of Streptomyces sp. YSPA8.</title>
        <authorList>
            <person name="Moriuchi R."/>
            <person name="Dohra H."/>
            <person name="Yamamura H."/>
            <person name="Kodani S."/>
        </authorList>
    </citation>
    <scope>NUCLEOTIDE SEQUENCE [LARGE SCALE GENOMIC DNA]</scope>
    <source>
        <strain evidence="10 11">YSPA8</strain>
    </source>
</reference>
<dbReference type="Gene3D" id="1.10.10.10">
    <property type="entry name" value="Winged helix-like DNA-binding domain superfamily/Winged helix DNA-binding domain"/>
    <property type="match status" value="1"/>
</dbReference>
<evidence type="ECO:0000256" key="5">
    <source>
        <dbReference type="ARBA" id="ARBA00023163"/>
    </source>
</evidence>
<evidence type="ECO:0000259" key="9">
    <source>
        <dbReference type="Pfam" id="PF12680"/>
    </source>
</evidence>
<evidence type="ECO:0000256" key="3">
    <source>
        <dbReference type="ARBA" id="ARBA00023015"/>
    </source>
</evidence>
<dbReference type="InterPro" id="IPR032710">
    <property type="entry name" value="NTF2-like_dom_sf"/>
</dbReference>
<keyword evidence="5" id="KW-0804">Transcription</keyword>
<organism evidence="10 11">
    <name type="scientific">Streptomyces yaizuensis</name>
    <dbReference type="NCBI Taxonomy" id="2989713"/>
    <lineage>
        <taxon>Bacteria</taxon>
        <taxon>Bacillati</taxon>
        <taxon>Actinomycetota</taxon>
        <taxon>Actinomycetes</taxon>
        <taxon>Kitasatosporales</taxon>
        <taxon>Streptomycetaceae</taxon>
        <taxon>Streptomyces</taxon>
    </lineage>
</organism>
<dbReference type="Pfam" id="PF08281">
    <property type="entry name" value="Sigma70_r4_2"/>
    <property type="match status" value="1"/>
</dbReference>
<dbReference type="Pfam" id="PF04542">
    <property type="entry name" value="Sigma70_r2"/>
    <property type="match status" value="1"/>
</dbReference>
<evidence type="ECO:0000313" key="10">
    <source>
        <dbReference type="EMBL" id="GLF94884.1"/>
    </source>
</evidence>
<dbReference type="PANTHER" id="PTHR43133">
    <property type="entry name" value="RNA POLYMERASE ECF-TYPE SIGMA FACTO"/>
    <property type="match status" value="1"/>
</dbReference>
<evidence type="ECO:0000259" key="7">
    <source>
        <dbReference type="Pfam" id="PF04542"/>
    </source>
</evidence>
<name>A0ABQ5NXD6_9ACTN</name>
<protein>
    <submittedName>
        <fullName evidence="10">RNA polymerase subunit sigma-70</fullName>
    </submittedName>
</protein>
<dbReference type="Pfam" id="PF12680">
    <property type="entry name" value="SnoaL_2"/>
    <property type="match status" value="1"/>
</dbReference>
<dbReference type="RefSeq" id="WP_323446974.1">
    <property type="nucleotide sequence ID" value="NZ_BSBI01000004.1"/>
</dbReference>
<dbReference type="InterPro" id="IPR013325">
    <property type="entry name" value="RNA_pol_sigma_r2"/>
</dbReference>
<dbReference type="Gene3D" id="1.10.1740.10">
    <property type="match status" value="1"/>
</dbReference>
<keyword evidence="4" id="KW-0731">Sigma factor</keyword>
<feature type="domain" description="RNA polymerase sigma factor 70 region 4 type 2" evidence="8">
    <location>
        <begin position="202"/>
        <end position="253"/>
    </location>
</feature>
<sequence length="402" mass="44665">MSGGTAARDRIERQHTERERTEREQAGGEQAERERAERERAERERAEQQRTEQQRTERQRAEHERTAEAIRAGDQGTFTELATRHRHELHVHCYRMLGSLTEAEDMVQETLLRAWDRRQSFQGRSGFRAWLYRIATNVCLDDLARRRRRTVAAAGSDGGPARSATAEVTWLQPCPDRLLDLAAPAGTEPETAAIGRETIELAFLAAIQHLPPRQRAVLVLRDAAGLPAQETAETLEMSVASVKSALQRARATLREHLPGERTEWQAATGPTAAERALLDRFVTACRNADLPALTALLHEDACQSMPPAHLVFTGREAILAMWRPVLEGESAWGAWHSVPLALNRQPAAVNYVRRPGDAEYSAVNIDVLRIEHGVITGITTFGPEVLPLAGLPLTLDPANAEL</sequence>
<dbReference type="NCBIfam" id="NF006089">
    <property type="entry name" value="PRK08241.1"/>
    <property type="match status" value="1"/>
</dbReference>
<evidence type="ECO:0000256" key="1">
    <source>
        <dbReference type="ARBA" id="ARBA00010641"/>
    </source>
</evidence>
<dbReference type="InterPro" id="IPR007627">
    <property type="entry name" value="RNA_pol_sigma70_r2"/>
</dbReference>